<evidence type="ECO:0000256" key="6">
    <source>
        <dbReference type="ARBA" id="ARBA00022989"/>
    </source>
</evidence>
<sequence>MGGLSPMHWMIVAIAAVLLFGAKKLPDTARSVGKSLRIFKAEVTRSDQEEPQAPPALPSVEEQARQLEQQAAALRAQAAADAKDKPVDAKDKPAAS</sequence>
<protein>
    <recommendedName>
        <fullName evidence="9">Sec-independent protein translocase protein TatA</fullName>
    </recommendedName>
</protein>
<dbReference type="Proteomes" id="UP001602013">
    <property type="component" value="Unassembled WGS sequence"/>
</dbReference>
<comment type="function">
    <text evidence="9">Part of the twin-arginine translocation (Tat) system that transports large folded proteins containing a characteristic twin-arginine motif in their signal peptide across membranes. TatA could form the protein-conducting channel of the Tat system.</text>
</comment>
<feature type="compositionally biased region" description="Low complexity" evidence="10">
    <location>
        <begin position="66"/>
        <end position="80"/>
    </location>
</feature>
<comment type="subunit">
    <text evidence="9">The Tat system comprises two distinct complexes: a TatABC complex, containing multiple copies of TatA, TatB and TatC subunits, and a separate TatA complex, containing only TatA subunits. Substrates initially bind to the TatABC complex, which probably triggers association of the separate TatA complex to form the active translocon.</text>
</comment>
<dbReference type="EMBL" id="JBIASD010000024">
    <property type="protein sequence ID" value="MFF3669803.1"/>
    <property type="molecule type" value="Genomic_DNA"/>
</dbReference>
<dbReference type="InterPro" id="IPR006312">
    <property type="entry name" value="TatA/E"/>
</dbReference>
<name>A0ABW6SZX3_9ACTN</name>
<keyword evidence="6 9" id="KW-1133">Transmembrane helix</keyword>
<dbReference type="NCBIfam" id="NF001854">
    <property type="entry name" value="PRK00575.1"/>
    <property type="match status" value="1"/>
</dbReference>
<feature type="region of interest" description="Disordered" evidence="10">
    <location>
        <begin position="43"/>
        <end position="96"/>
    </location>
</feature>
<evidence type="ECO:0000313" key="12">
    <source>
        <dbReference type="Proteomes" id="UP001602013"/>
    </source>
</evidence>
<keyword evidence="3 9" id="KW-1003">Cell membrane</keyword>
<evidence type="ECO:0000256" key="10">
    <source>
        <dbReference type="SAM" id="MobiDB-lite"/>
    </source>
</evidence>
<evidence type="ECO:0000256" key="1">
    <source>
        <dbReference type="ARBA" id="ARBA00004162"/>
    </source>
</evidence>
<proteinExistence type="inferred from homology"/>
<keyword evidence="8 9" id="KW-0472">Membrane</keyword>
<evidence type="ECO:0000256" key="2">
    <source>
        <dbReference type="ARBA" id="ARBA00022448"/>
    </source>
</evidence>
<keyword evidence="12" id="KW-1185">Reference proteome</keyword>
<gene>
    <name evidence="9 11" type="primary">tatA</name>
    <name evidence="11" type="ORF">ACFYXI_29865</name>
</gene>
<dbReference type="RefSeq" id="WP_387416079.1">
    <property type="nucleotide sequence ID" value="NZ_CP192002.1"/>
</dbReference>
<evidence type="ECO:0000256" key="3">
    <source>
        <dbReference type="ARBA" id="ARBA00022475"/>
    </source>
</evidence>
<dbReference type="Gene3D" id="1.20.5.3310">
    <property type="match status" value="1"/>
</dbReference>
<dbReference type="PANTHER" id="PTHR42982">
    <property type="entry name" value="SEC-INDEPENDENT PROTEIN TRANSLOCASE PROTEIN TATA"/>
    <property type="match status" value="1"/>
</dbReference>
<feature type="transmembrane region" description="Helical" evidence="9">
    <location>
        <begin position="6"/>
        <end position="22"/>
    </location>
</feature>
<organism evidence="11 12">
    <name type="scientific">Microtetraspora malaysiensis</name>
    <dbReference type="NCBI Taxonomy" id="161358"/>
    <lineage>
        <taxon>Bacteria</taxon>
        <taxon>Bacillati</taxon>
        <taxon>Actinomycetota</taxon>
        <taxon>Actinomycetes</taxon>
        <taxon>Streptosporangiales</taxon>
        <taxon>Streptosporangiaceae</taxon>
        <taxon>Microtetraspora</taxon>
    </lineage>
</organism>
<dbReference type="HAMAP" id="MF_00236">
    <property type="entry name" value="TatA_E"/>
    <property type="match status" value="1"/>
</dbReference>
<keyword evidence="2 9" id="KW-0813">Transport</keyword>
<evidence type="ECO:0000256" key="9">
    <source>
        <dbReference type="HAMAP-Rule" id="MF_00236"/>
    </source>
</evidence>
<comment type="subcellular location">
    <subcellularLocation>
        <location evidence="1 9">Cell membrane</location>
        <topology evidence="1 9">Single-pass membrane protein</topology>
    </subcellularLocation>
</comment>
<comment type="similarity">
    <text evidence="9">Belongs to the TatA/E family.</text>
</comment>
<feature type="compositionally biased region" description="Basic and acidic residues" evidence="10">
    <location>
        <begin position="81"/>
        <end position="96"/>
    </location>
</feature>
<evidence type="ECO:0000313" key="11">
    <source>
        <dbReference type="EMBL" id="MFF3669803.1"/>
    </source>
</evidence>
<keyword evidence="7 9" id="KW-0811">Translocation</keyword>
<evidence type="ECO:0000256" key="7">
    <source>
        <dbReference type="ARBA" id="ARBA00023010"/>
    </source>
</evidence>
<evidence type="ECO:0000256" key="5">
    <source>
        <dbReference type="ARBA" id="ARBA00022927"/>
    </source>
</evidence>
<accession>A0ABW6SZX3</accession>
<comment type="caution">
    <text evidence="11">The sequence shown here is derived from an EMBL/GenBank/DDBJ whole genome shotgun (WGS) entry which is preliminary data.</text>
</comment>
<reference evidence="11 12" key="1">
    <citation type="submission" date="2024-10" db="EMBL/GenBank/DDBJ databases">
        <title>The Natural Products Discovery Center: Release of the First 8490 Sequenced Strains for Exploring Actinobacteria Biosynthetic Diversity.</title>
        <authorList>
            <person name="Kalkreuter E."/>
            <person name="Kautsar S.A."/>
            <person name="Yang D."/>
            <person name="Bader C.D."/>
            <person name="Teijaro C.N."/>
            <person name="Fluegel L."/>
            <person name="Davis C.M."/>
            <person name="Simpson J.R."/>
            <person name="Lauterbach L."/>
            <person name="Steele A.D."/>
            <person name="Gui C."/>
            <person name="Meng S."/>
            <person name="Li G."/>
            <person name="Viehrig K."/>
            <person name="Ye F."/>
            <person name="Su P."/>
            <person name="Kiefer A.F."/>
            <person name="Nichols A."/>
            <person name="Cepeda A.J."/>
            <person name="Yan W."/>
            <person name="Fan B."/>
            <person name="Jiang Y."/>
            <person name="Adhikari A."/>
            <person name="Zheng C.-J."/>
            <person name="Schuster L."/>
            <person name="Cowan T.M."/>
            <person name="Smanski M.J."/>
            <person name="Chevrette M.G."/>
            <person name="De Carvalho L.P.S."/>
            <person name="Shen B."/>
        </authorList>
    </citation>
    <scope>NUCLEOTIDE SEQUENCE [LARGE SCALE GENOMIC DNA]</scope>
    <source>
        <strain evidence="11 12">NPDC002173</strain>
    </source>
</reference>
<dbReference type="NCBIfam" id="TIGR01411">
    <property type="entry name" value="tatAE"/>
    <property type="match status" value="1"/>
</dbReference>
<dbReference type="Pfam" id="PF02416">
    <property type="entry name" value="TatA_B_E"/>
    <property type="match status" value="1"/>
</dbReference>
<dbReference type="PANTHER" id="PTHR42982:SF8">
    <property type="entry name" value="SEC-INDEPENDENT PROTEIN TRANSLOCASE PROTEIN TATA"/>
    <property type="match status" value="1"/>
</dbReference>
<dbReference type="InterPro" id="IPR003369">
    <property type="entry name" value="TatA/B/E"/>
</dbReference>
<keyword evidence="4 9" id="KW-0812">Transmembrane</keyword>
<evidence type="ECO:0000256" key="8">
    <source>
        <dbReference type="ARBA" id="ARBA00023136"/>
    </source>
</evidence>
<evidence type="ECO:0000256" key="4">
    <source>
        <dbReference type="ARBA" id="ARBA00022692"/>
    </source>
</evidence>
<keyword evidence="5 9" id="KW-0653">Protein transport</keyword>